<dbReference type="Proteomes" id="UP000053958">
    <property type="component" value="Unassembled WGS sequence"/>
</dbReference>
<evidence type="ECO:0000313" key="2">
    <source>
        <dbReference type="Proteomes" id="UP000053958"/>
    </source>
</evidence>
<dbReference type="EMBL" id="LASV01000294">
    <property type="protein sequence ID" value="KKA20061.1"/>
    <property type="molecule type" value="Genomic_DNA"/>
</dbReference>
<evidence type="ECO:0000313" key="1">
    <source>
        <dbReference type="EMBL" id="KKA20061.1"/>
    </source>
</evidence>
<gene>
    <name evidence="1" type="ORF">T310_5939</name>
</gene>
<keyword evidence="2" id="KW-1185">Reference proteome</keyword>
<dbReference type="GeneID" id="25318259"/>
<comment type="caution">
    <text evidence="1">The sequence shown here is derived from an EMBL/GenBank/DDBJ whole genome shotgun (WGS) entry which is preliminary data.</text>
</comment>
<reference evidence="1 2" key="1">
    <citation type="submission" date="2015-04" db="EMBL/GenBank/DDBJ databases">
        <authorList>
            <person name="Heijne W.H."/>
            <person name="Fedorova N.D."/>
            <person name="Nierman W.C."/>
            <person name="Vollebregt A.W."/>
            <person name="Zhao Z."/>
            <person name="Wu L."/>
            <person name="Kumar M."/>
            <person name="Stam H."/>
            <person name="van den Berg M.A."/>
            <person name="Pel H.J."/>
        </authorList>
    </citation>
    <scope>NUCLEOTIDE SEQUENCE [LARGE SCALE GENOMIC DNA]</scope>
    <source>
        <strain evidence="1 2">CBS 393.64</strain>
    </source>
</reference>
<proteinExistence type="predicted"/>
<sequence length="134" mass="15191">MNNDLPLSDLCLGDEITRYTIQMDGYWPSIHWQGWVLQWQSCTTVPVPGQITSTPYARLNASNGWIVFCSAGDYRIVSEAQDRLSRFSAGNLVVPRTVSLMLRILSRGLSRRLHIASSWLSTSHSILLLLQERK</sequence>
<name>A0A0F4YQD9_RASE3</name>
<protein>
    <submittedName>
        <fullName evidence="1">Uncharacterized protein</fullName>
    </submittedName>
</protein>
<dbReference type="RefSeq" id="XP_013326673.1">
    <property type="nucleotide sequence ID" value="XM_013471219.1"/>
</dbReference>
<dbReference type="AlphaFoldDB" id="A0A0F4YQD9"/>
<accession>A0A0F4YQD9</accession>
<organism evidence="1 2">
    <name type="scientific">Rasamsonia emersonii (strain ATCC 16479 / CBS 393.64 / IMI 116815)</name>
    <dbReference type="NCBI Taxonomy" id="1408163"/>
    <lineage>
        <taxon>Eukaryota</taxon>
        <taxon>Fungi</taxon>
        <taxon>Dikarya</taxon>
        <taxon>Ascomycota</taxon>
        <taxon>Pezizomycotina</taxon>
        <taxon>Eurotiomycetes</taxon>
        <taxon>Eurotiomycetidae</taxon>
        <taxon>Eurotiales</taxon>
        <taxon>Trichocomaceae</taxon>
        <taxon>Rasamsonia</taxon>
    </lineage>
</organism>